<evidence type="ECO:0000256" key="7">
    <source>
        <dbReference type="ARBA" id="ARBA00022781"/>
    </source>
</evidence>
<keyword evidence="9 12" id="KW-0406">Ion transport</keyword>
<name>A0A2P1H843_9NEOP</name>
<proteinExistence type="inferred from homology"/>
<dbReference type="InterPro" id="IPR001421">
    <property type="entry name" value="ATP8_metazoa"/>
</dbReference>
<evidence type="ECO:0000256" key="10">
    <source>
        <dbReference type="ARBA" id="ARBA00023128"/>
    </source>
</evidence>
<accession>A0A2P1H843</accession>
<dbReference type="Pfam" id="PF00895">
    <property type="entry name" value="ATP-synt_8"/>
    <property type="match status" value="1"/>
</dbReference>
<comment type="subcellular location">
    <subcellularLocation>
        <location evidence="1 12">Mitochondrion membrane</location>
        <topology evidence="1 12">Single-pass membrane protein</topology>
    </subcellularLocation>
</comment>
<evidence type="ECO:0000256" key="11">
    <source>
        <dbReference type="ARBA" id="ARBA00023136"/>
    </source>
</evidence>
<evidence type="ECO:0000256" key="3">
    <source>
        <dbReference type="ARBA" id="ARBA00011291"/>
    </source>
</evidence>
<evidence type="ECO:0000256" key="4">
    <source>
        <dbReference type="ARBA" id="ARBA00022448"/>
    </source>
</evidence>
<evidence type="ECO:0000256" key="12">
    <source>
        <dbReference type="RuleBase" id="RU003661"/>
    </source>
</evidence>
<evidence type="ECO:0000256" key="2">
    <source>
        <dbReference type="ARBA" id="ARBA00008892"/>
    </source>
</evidence>
<keyword evidence="8 13" id="KW-1133">Transmembrane helix</keyword>
<dbReference type="EMBL" id="MG882175">
    <property type="protein sequence ID" value="AVN67701.1"/>
    <property type="molecule type" value="Genomic_DNA"/>
</dbReference>
<evidence type="ECO:0000256" key="1">
    <source>
        <dbReference type="ARBA" id="ARBA00004304"/>
    </source>
</evidence>
<evidence type="ECO:0000313" key="14">
    <source>
        <dbReference type="EMBL" id="AVN67701.1"/>
    </source>
</evidence>
<dbReference type="AlphaFoldDB" id="A0A2P1H843"/>
<feature type="transmembrane region" description="Helical" evidence="13">
    <location>
        <begin position="6"/>
        <end position="29"/>
    </location>
</feature>
<keyword evidence="5 12" id="KW-0138">CF(0)</keyword>
<sequence length="52" mass="6649">MPQMMPLNWLLLFLFFIIMFLMFNFINYFSYIPIKYMINKNLINTKMMNWKW</sequence>
<keyword evidence="6 12" id="KW-0812">Transmembrane</keyword>
<evidence type="ECO:0000256" key="9">
    <source>
        <dbReference type="ARBA" id="ARBA00023065"/>
    </source>
</evidence>
<gene>
    <name evidence="14" type="primary">atp8</name>
</gene>
<organism evidence="14">
    <name type="scientific">Deropeltis paulinoi</name>
    <dbReference type="NCBI Taxonomy" id="2093433"/>
    <lineage>
        <taxon>Eukaryota</taxon>
        <taxon>Metazoa</taxon>
        <taxon>Ecdysozoa</taxon>
        <taxon>Arthropoda</taxon>
        <taxon>Hexapoda</taxon>
        <taxon>Insecta</taxon>
        <taxon>Pterygota</taxon>
        <taxon>Neoptera</taxon>
        <taxon>Polyneoptera</taxon>
        <taxon>Dictyoptera</taxon>
        <taxon>Blattodea</taxon>
        <taxon>Blattoidea</taxon>
        <taxon>Blattidae</taxon>
        <taxon>Blattinae</taxon>
        <taxon>Deropeltis</taxon>
    </lineage>
</organism>
<evidence type="ECO:0000256" key="8">
    <source>
        <dbReference type="ARBA" id="ARBA00022989"/>
    </source>
</evidence>
<keyword evidence="11 13" id="KW-0472">Membrane</keyword>
<evidence type="ECO:0000256" key="13">
    <source>
        <dbReference type="SAM" id="Phobius"/>
    </source>
</evidence>
<evidence type="ECO:0000256" key="5">
    <source>
        <dbReference type="ARBA" id="ARBA00022547"/>
    </source>
</evidence>
<keyword evidence="4 12" id="KW-0813">Transport</keyword>
<comment type="similarity">
    <text evidence="2 12">Belongs to the ATPase protein 8 family.</text>
</comment>
<geneLocation type="mitochondrion" evidence="14"/>
<dbReference type="GO" id="GO:0015078">
    <property type="term" value="F:proton transmembrane transporter activity"/>
    <property type="evidence" value="ECO:0007669"/>
    <property type="project" value="InterPro"/>
</dbReference>
<dbReference type="GO" id="GO:0015986">
    <property type="term" value="P:proton motive force-driven ATP synthesis"/>
    <property type="evidence" value="ECO:0007669"/>
    <property type="project" value="InterPro"/>
</dbReference>
<dbReference type="GO" id="GO:0031966">
    <property type="term" value="C:mitochondrial membrane"/>
    <property type="evidence" value="ECO:0007669"/>
    <property type="project" value="UniProtKB-SubCell"/>
</dbReference>
<comment type="subunit">
    <text evidence="3">F-type ATPases have 2 components, CF(1) - the catalytic core - and CF(0) - the membrane proton channel.</text>
</comment>
<evidence type="ECO:0000256" key="6">
    <source>
        <dbReference type="ARBA" id="ARBA00022692"/>
    </source>
</evidence>
<dbReference type="GO" id="GO:0045259">
    <property type="term" value="C:proton-transporting ATP synthase complex"/>
    <property type="evidence" value="ECO:0007669"/>
    <property type="project" value="UniProtKB-KW"/>
</dbReference>
<protein>
    <recommendedName>
        <fullName evidence="12">ATP synthase complex subunit 8</fullName>
    </recommendedName>
</protein>
<keyword evidence="10 12" id="KW-0496">Mitochondrion</keyword>
<keyword evidence="7 12" id="KW-0375">Hydrogen ion transport</keyword>
<reference evidence="14" key="1">
    <citation type="journal article" date="2018" name="Mol. Biol. Evol.">
        <title>Transoceanic dispersal and plate tectonics shaped global cockroach distributions: evidence from mitochondrial phylogenomics.</title>
        <authorList>
            <person name="Bourguignon T."/>
            <person name="Qian T."/>
            <person name="Ho S.Y.W."/>
            <person name="Juna F."/>
            <person name="Wang Z."/>
            <person name="Arab D.A."/>
            <person name="Cameron S.L."/>
            <person name="Walker J."/>
            <person name="Rentz D."/>
            <person name="Evans T.A."/>
            <person name="Lo N."/>
        </authorList>
    </citation>
    <scope>NUCLEOTIDE SEQUENCE</scope>
</reference>